<dbReference type="PROSITE" id="PS50902">
    <property type="entry name" value="FLAVODOXIN_LIKE"/>
    <property type="match status" value="1"/>
</dbReference>
<sequence length="153" mass="17329">MARIFIGFASMSGNTEEMADLIKGRLEGDHDIHLDEIEEIEPDFLVGFDAVLLGSYTWNDGDLPYEVEDFYEDLEDIDLTGKCIAAFGSGDTSYPQFCEAVSLFEDRLTAVGGERMTKGWKVDMHPDKEEDLTRLQVFTDEIIEHLGRLIQLK</sequence>
<dbReference type="RefSeq" id="WP_027955776.1">
    <property type="nucleotide sequence ID" value="NZ_JAEKJY010000003.1"/>
</dbReference>
<protein>
    <recommendedName>
        <fullName evidence="8">Flavodoxin</fullName>
    </recommendedName>
</protein>
<reference evidence="10 11" key="1">
    <citation type="submission" date="2020-12" db="EMBL/GenBank/DDBJ databases">
        <title>Oil enriched cultivation method for isolating marine PHA-producing bacteria.</title>
        <authorList>
            <person name="Zheng W."/>
            <person name="Yu S."/>
            <person name="Huang Y."/>
        </authorList>
    </citation>
    <scope>NUCLEOTIDE SEQUENCE [LARGE SCALE GENOMIC DNA]</scope>
    <source>
        <strain evidence="10 11">SY-2-6</strain>
    </source>
</reference>
<evidence type="ECO:0000256" key="7">
    <source>
        <dbReference type="ARBA" id="ARBA00022982"/>
    </source>
</evidence>
<evidence type="ECO:0000256" key="6">
    <source>
        <dbReference type="ARBA" id="ARBA00022643"/>
    </source>
</evidence>
<dbReference type="Pfam" id="PF00258">
    <property type="entry name" value="Flavodoxin_1"/>
    <property type="match status" value="1"/>
</dbReference>
<comment type="caution">
    <text evidence="10">The sequence shown here is derived from an EMBL/GenBank/DDBJ whole genome shotgun (WGS) entry which is preliminary data.</text>
</comment>
<dbReference type="EMBL" id="JAEKJY010000003">
    <property type="protein sequence ID" value="MBN8235813.1"/>
    <property type="molecule type" value="Genomic_DNA"/>
</dbReference>
<dbReference type="Gene3D" id="3.40.50.360">
    <property type="match status" value="1"/>
</dbReference>
<evidence type="ECO:0000256" key="4">
    <source>
        <dbReference type="ARBA" id="ARBA00022448"/>
    </source>
</evidence>
<dbReference type="Proteomes" id="UP000663970">
    <property type="component" value="Unassembled WGS sequence"/>
</dbReference>
<dbReference type="NCBIfam" id="NF005216">
    <property type="entry name" value="PRK06703.1"/>
    <property type="match status" value="1"/>
</dbReference>
<dbReference type="PANTHER" id="PTHR42809:SF1">
    <property type="entry name" value="FLAVODOXIN 1"/>
    <property type="match status" value="1"/>
</dbReference>
<keyword evidence="4 8" id="KW-0813">Transport</keyword>
<dbReference type="PANTHER" id="PTHR42809">
    <property type="entry name" value="FLAVODOXIN 2"/>
    <property type="match status" value="1"/>
</dbReference>
<proteinExistence type="inferred from homology"/>
<keyword evidence="11" id="KW-1185">Reference proteome</keyword>
<dbReference type="InterPro" id="IPR029039">
    <property type="entry name" value="Flavoprotein-like_sf"/>
</dbReference>
<evidence type="ECO:0000259" key="9">
    <source>
        <dbReference type="PROSITE" id="PS50902"/>
    </source>
</evidence>
<comment type="function">
    <text evidence="2 8">Low-potential electron donor to a number of redox enzymes.</text>
</comment>
<keyword evidence="6 8" id="KW-0288">FMN</keyword>
<name>A0ABS3DWT7_9BACI</name>
<comment type="cofactor">
    <cofactor evidence="1 8">
        <name>FMN</name>
        <dbReference type="ChEBI" id="CHEBI:58210"/>
    </cofactor>
</comment>
<dbReference type="InterPro" id="IPR050619">
    <property type="entry name" value="Flavodoxin"/>
</dbReference>
<dbReference type="NCBIfam" id="TIGR01753">
    <property type="entry name" value="flav_short"/>
    <property type="match status" value="1"/>
</dbReference>
<evidence type="ECO:0000256" key="2">
    <source>
        <dbReference type="ARBA" id="ARBA00003297"/>
    </source>
</evidence>
<keyword evidence="5 8" id="KW-0285">Flavoprotein</keyword>
<gene>
    <name evidence="10" type="ORF">JF544_11170</name>
</gene>
<dbReference type="SUPFAM" id="SSF52218">
    <property type="entry name" value="Flavoproteins"/>
    <property type="match status" value="1"/>
</dbReference>
<evidence type="ECO:0000256" key="8">
    <source>
        <dbReference type="RuleBase" id="RU367037"/>
    </source>
</evidence>
<keyword evidence="7 8" id="KW-0249">Electron transport</keyword>
<evidence type="ECO:0000256" key="3">
    <source>
        <dbReference type="ARBA" id="ARBA00005267"/>
    </source>
</evidence>
<feature type="domain" description="Flavodoxin-like" evidence="9">
    <location>
        <begin position="4"/>
        <end position="143"/>
    </location>
</feature>
<evidence type="ECO:0000313" key="11">
    <source>
        <dbReference type="Proteomes" id="UP000663970"/>
    </source>
</evidence>
<comment type="similarity">
    <text evidence="3 8">Belongs to the flavodoxin family.</text>
</comment>
<evidence type="ECO:0000256" key="5">
    <source>
        <dbReference type="ARBA" id="ARBA00022630"/>
    </source>
</evidence>
<evidence type="ECO:0000256" key="1">
    <source>
        <dbReference type="ARBA" id="ARBA00001917"/>
    </source>
</evidence>
<dbReference type="InterPro" id="IPR010087">
    <property type="entry name" value="Flav_short"/>
</dbReference>
<evidence type="ECO:0000313" key="10">
    <source>
        <dbReference type="EMBL" id="MBN8235813.1"/>
    </source>
</evidence>
<dbReference type="InterPro" id="IPR008254">
    <property type="entry name" value="Flavodoxin/NO_synth"/>
</dbReference>
<organism evidence="10 11">
    <name type="scientific">Halobacillus kuroshimensis</name>
    <dbReference type="NCBI Taxonomy" id="302481"/>
    <lineage>
        <taxon>Bacteria</taxon>
        <taxon>Bacillati</taxon>
        <taxon>Bacillota</taxon>
        <taxon>Bacilli</taxon>
        <taxon>Bacillales</taxon>
        <taxon>Bacillaceae</taxon>
        <taxon>Halobacillus</taxon>
    </lineage>
</organism>
<accession>A0ABS3DWT7</accession>